<dbReference type="InterPro" id="IPR044005">
    <property type="entry name" value="DZR_2"/>
</dbReference>
<dbReference type="InterPro" id="IPR000836">
    <property type="entry name" value="PRTase_dom"/>
</dbReference>
<dbReference type="InterPro" id="IPR029057">
    <property type="entry name" value="PRTase-like"/>
</dbReference>
<reference evidence="4" key="1">
    <citation type="submission" date="2016-10" db="EMBL/GenBank/DDBJ databases">
        <authorList>
            <person name="Varghese N."/>
            <person name="Submissions S."/>
        </authorList>
    </citation>
    <scope>NUCLEOTIDE SEQUENCE [LARGE SCALE GENOMIC DNA]</scope>
    <source>
        <strain evidence="4">NLAE-zl-G277</strain>
    </source>
</reference>
<dbReference type="InterPro" id="IPR051910">
    <property type="entry name" value="ComF/GntX_DNA_util-trans"/>
</dbReference>
<feature type="domain" description="Double zinc ribbon" evidence="2">
    <location>
        <begin position="11"/>
        <end position="68"/>
    </location>
</feature>
<protein>
    <submittedName>
        <fullName evidence="3">ComF family protein</fullName>
    </submittedName>
</protein>
<dbReference type="SUPFAM" id="SSF53271">
    <property type="entry name" value="PRTase-like"/>
    <property type="match status" value="1"/>
</dbReference>
<organism evidence="3 4">
    <name type="scientific">Enterocloster lavalensis</name>
    <dbReference type="NCBI Taxonomy" id="460384"/>
    <lineage>
        <taxon>Bacteria</taxon>
        <taxon>Bacillati</taxon>
        <taxon>Bacillota</taxon>
        <taxon>Clostridia</taxon>
        <taxon>Lachnospirales</taxon>
        <taxon>Lachnospiraceae</taxon>
        <taxon>Enterocloster</taxon>
    </lineage>
</organism>
<dbReference type="AlphaFoldDB" id="A0A1I0K3J2"/>
<dbReference type="STRING" id="460384.SAMN05216313_14517"/>
<dbReference type="PANTHER" id="PTHR47505:SF1">
    <property type="entry name" value="DNA UTILIZATION PROTEIN YHGH"/>
    <property type="match status" value="1"/>
</dbReference>
<dbReference type="Proteomes" id="UP000198508">
    <property type="component" value="Unassembled WGS sequence"/>
</dbReference>
<evidence type="ECO:0000256" key="1">
    <source>
        <dbReference type="ARBA" id="ARBA00008007"/>
    </source>
</evidence>
<evidence type="ECO:0000313" key="3">
    <source>
        <dbReference type="EMBL" id="SEU18108.1"/>
    </source>
</evidence>
<dbReference type="PANTHER" id="PTHR47505">
    <property type="entry name" value="DNA UTILIZATION PROTEIN YHGH"/>
    <property type="match status" value="1"/>
</dbReference>
<dbReference type="CDD" id="cd06223">
    <property type="entry name" value="PRTases_typeI"/>
    <property type="match status" value="1"/>
</dbReference>
<accession>A0A1I0K3J2</accession>
<dbReference type="EMBL" id="FOIM01000045">
    <property type="protein sequence ID" value="SEU18108.1"/>
    <property type="molecule type" value="Genomic_DNA"/>
</dbReference>
<evidence type="ECO:0000259" key="2">
    <source>
        <dbReference type="Pfam" id="PF18912"/>
    </source>
</evidence>
<dbReference type="Gene3D" id="3.40.50.2020">
    <property type="match status" value="1"/>
</dbReference>
<name>A0A1I0K3J2_9FIRM</name>
<keyword evidence="4" id="KW-1185">Reference proteome</keyword>
<comment type="similarity">
    <text evidence="1">Belongs to the ComF/GntX family.</text>
</comment>
<dbReference type="Pfam" id="PF18912">
    <property type="entry name" value="DZR_2"/>
    <property type="match status" value="1"/>
</dbReference>
<proteinExistence type="inferred from homology"/>
<evidence type="ECO:0000313" key="4">
    <source>
        <dbReference type="Proteomes" id="UP000198508"/>
    </source>
</evidence>
<dbReference type="RefSeq" id="WP_092371089.1">
    <property type="nucleotide sequence ID" value="NZ_DAINWJ010000371.1"/>
</dbReference>
<gene>
    <name evidence="3" type="ORF">SAMN05216313_14517</name>
</gene>
<sequence length="240" mass="26638">MILKSLTDCAIDALFPRRCPVCGRIVVPRGRLICPGCMNRLSWVKQPVCKSCGKELSVDTVEYCFDCARRPRSFVYGRALINYNEAASRSMAQIKYNNRREYLDYYAGEMVRRLGPAVKAMKAQALVPVPVHPERLKTRGFNQAEELARRLSGGLGLPVETGLLSRNKNTAPQKDLNPAQRLKNLEEAFSAKCPRTGLTSVILVDDIYTTGSTVEACSRVLTRAGVSRVYFLCICIGGGR</sequence>